<dbReference type="KEGG" id="pmic:NW74_01010"/>
<evidence type="ECO:0000313" key="2">
    <source>
        <dbReference type="EMBL" id="AIZ36042.1"/>
    </source>
</evidence>
<dbReference type="SUPFAM" id="SSF52540">
    <property type="entry name" value="P-loop containing nucleoside triphosphate hydrolases"/>
    <property type="match status" value="1"/>
</dbReference>
<feature type="domain" description="IstB-like ATP-binding" evidence="1">
    <location>
        <begin position="181"/>
        <end position="286"/>
    </location>
</feature>
<sequence length="326" mass="38190">MNLEELVLKSLGKRPLLREKIKEERKNKIYSSIENIENLISKKNELATKIMKSTLLNLDCSKDRVEFEKIEKSIDELLLKNGFSKEYLNKYYVCEKCKDTGYYNGSVCNCIMKDLVDDRVLESGFSNKKREQNFSNFDFSLFEGNFEHVNRLVNSREYMEKLVNFSKNYCDNLKINDYGLFFYGKSGAGKTYSASAMVNYLLDKGKRACFITATEFFELMANYSYSFYRDKKELQDRIDFIRNVNFLVIDDLGNEISNKNNNSFLSSLLDYRFEKGLNTVITSNLSEYDLAEYYDSRVASRIRGNFKFFVFPPSDLREKIGKNIKL</sequence>
<dbReference type="Pfam" id="PF01695">
    <property type="entry name" value="IstB_IS21"/>
    <property type="match status" value="1"/>
</dbReference>
<dbReference type="NCBIfam" id="NF005304">
    <property type="entry name" value="PRK06835.1"/>
    <property type="match status" value="1"/>
</dbReference>
<dbReference type="Proteomes" id="UP000031386">
    <property type="component" value="Chromosome"/>
</dbReference>
<dbReference type="RefSeq" id="WP_041953402.1">
    <property type="nucleotide sequence ID" value="NZ_CP009761.1"/>
</dbReference>
<dbReference type="InterPro" id="IPR002611">
    <property type="entry name" value="IstB_ATP-bd"/>
</dbReference>
<dbReference type="CDD" id="cd00009">
    <property type="entry name" value="AAA"/>
    <property type="match status" value="1"/>
</dbReference>
<accession>A0A0B4RZN8</accession>
<gene>
    <name evidence="2" type="ORF">NW74_01010</name>
</gene>
<dbReference type="GO" id="GO:0005524">
    <property type="term" value="F:ATP binding"/>
    <property type="evidence" value="ECO:0007669"/>
    <property type="project" value="InterPro"/>
</dbReference>
<dbReference type="OrthoDB" id="9776217at2"/>
<dbReference type="STRING" id="33033.NW74_01010"/>
<dbReference type="AlphaFoldDB" id="A0A0B4RZN8"/>
<dbReference type="InterPro" id="IPR027417">
    <property type="entry name" value="P-loop_NTPase"/>
</dbReference>
<dbReference type="EMBL" id="CP009761">
    <property type="protein sequence ID" value="AIZ36042.1"/>
    <property type="molecule type" value="Genomic_DNA"/>
</dbReference>
<protein>
    <recommendedName>
        <fullName evidence="1">IstB-like ATP-binding domain-containing protein</fullName>
    </recommendedName>
</protein>
<keyword evidence="3" id="KW-1185">Reference proteome</keyword>
<dbReference type="PANTHER" id="PTHR30050:SF4">
    <property type="entry name" value="ATP-BINDING PROTEIN RV3427C IN INSERTION SEQUENCE-RELATED"/>
    <property type="match status" value="1"/>
</dbReference>
<name>A0A0B4RZN8_9FIRM</name>
<dbReference type="PANTHER" id="PTHR30050">
    <property type="entry name" value="CHROMOSOMAL REPLICATION INITIATOR PROTEIN DNAA"/>
    <property type="match status" value="1"/>
</dbReference>
<dbReference type="Gene3D" id="3.40.50.300">
    <property type="entry name" value="P-loop containing nucleotide triphosphate hydrolases"/>
    <property type="match status" value="1"/>
</dbReference>
<organism evidence="2 3">
    <name type="scientific">Parvimonas micra</name>
    <dbReference type="NCBI Taxonomy" id="33033"/>
    <lineage>
        <taxon>Bacteria</taxon>
        <taxon>Bacillati</taxon>
        <taxon>Bacillota</taxon>
        <taxon>Tissierellia</taxon>
        <taxon>Tissierellales</taxon>
        <taxon>Peptoniphilaceae</taxon>
        <taxon>Parvimonas</taxon>
    </lineage>
</organism>
<proteinExistence type="predicted"/>
<evidence type="ECO:0000259" key="1">
    <source>
        <dbReference type="Pfam" id="PF01695"/>
    </source>
</evidence>
<reference evidence="2 3" key="1">
    <citation type="submission" date="2014-10" db="EMBL/GenBank/DDBJ databases">
        <title>Complete genome sequence of Parvimonas micra KCOM 1535 (= ChDC B708).</title>
        <authorList>
            <person name="Kook J.-K."/>
            <person name="Park S.-N."/>
            <person name="Lim Y.K."/>
            <person name="Roh H."/>
        </authorList>
    </citation>
    <scope>NUCLEOTIDE SEQUENCE [LARGE SCALE GENOMIC DNA]</scope>
    <source>
        <strain evidence="3">KCOM 1535 / ChDC B708</strain>
    </source>
</reference>
<evidence type="ECO:0000313" key="3">
    <source>
        <dbReference type="Proteomes" id="UP000031386"/>
    </source>
</evidence>
<dbReference type="GO" id="GO:0006260">
    <property type="term" value="P:DNA replication"/>
    <property type="evidence" value="ECO:0007669"/>
    <property type="project" value="TreeGrafter"/>
</dbReference>